<name>A0AA40AVJ9_9PEZI</name>
<dbReference type="GeneID" id="85324967"/>
<proteinExistence type="predicted"/>
<dbReference type="Proteomes" id="UP001172101">
    <property type="component" value="Unassembled WGS sequence"/>
</dbReference>
<evidence type="ECO:0000313" key="1">
    <source>
        <dbReference type="EMBL" id="KAK0722787.1"/>
    </source>
</evidence>
<gene>
    <name evidence="1" type="ORF">B0T26DRAFT_703970</name>
</gene>
<dbReference type="RefSeq" id="XP_060298711.1">
    <property type="nucleotide sequence ID" value="XM_060441697.1"/>
</dbReference>
<comment type="caution">
    <text evidence="1">The sequence shown here is derived from an EMBL/GenBank/DDBJ whole genome shotgun (WGS) entry which is preliminary data.</text>
</comment>
<protein>
    <submittedName>
        <fullName evidence="1">Uncharacterized protein</fullName>
    </submittedName>
</protein>
<evidence type="ECO:0000313" key="2">
    <source>
        <dbReference type="Proteomes" id="UP001172101"/>
    </source>
</evidence>
<organism evidence="1 2">
    <name type="scientific">Lasiosphaeria miniovina</name>
    <dbReference type="NCBI Taxonomy" id="1954250"/>
    <lineage>
        <taxon>Eukaryota</taxon>
        <taxon>Fungi</taxon>
        <taxon>Dikarya</taxon>
        <taxon>Ascomycota</taxon>
        <taxon>Pezizomycotina</taxon>
        <taxon>Sordariomycetes</taxon>
        <taxon>Sordariomycetidae</taxon>
        <taxon>Sordariales</taxon>
        <taxon>Lasiosphaeriaceae</taxon>
        <taxon>Lasiosphaeria</taxon>
    </lineage>
</organism>
<keyword evidence="2" id="KW-1185">Reference proteome</keyword>
<dbReference type="EMBL" id="JAUIRO010000003">
    <property type="protein sequence ID" value="KAK0722787.1"/>
    <property type="molecule type" value="Genomic_DNA"/>
</dbReference>
<accession>A0AA40AVJ9</accession>
<sequence length="78" mass="9126">MCGCFFCTLLCQSILRGFIPPFSFFFHCRSTQHTQVAHTWAFSPPRFQLCTYMPYLTYIYVIANIHHRGICVSNCTHI</sequence>
<reference evidence="1" key="1">
    <citation type="submission" date="2023-06" db="EMBL/GenBank/DDBJ databases">
        <title>Genome-scale phylogeny and comparative genomics of the fungal order Sordariales.</title>
        <authorList>
            <consortium name="Lawrence Berkeley National Laboratory"/>
            <person name="Hensen N."/>
            <person name="Bonometti L."/>
            <person name="Westerberg I."/>
            <person name="Brannstrom I.O."/>
            <person name="Guillou S."/>
            <person name="Cros-Aarteil S."/>
            <person name="Calhoun S."/>
            <person name="Haridas S."/>
            <person name="Kuo A."/>
            <person name="Mondo S."/>
            <person name="Pangilinan J."/>
            <person name="Riley R."/>
            <person name="LaButti K."/>
            <person name="Andreopoulos B."/>
            <person name="Lipzen A."/>
            <person name="Chen C."/>
            <person name="Yanf M."/>
            <person name="Daum C."/>
            <person name="Ng V."/>
            <person name="Clum A."/>
            <person name="Steindorff A."/>
            <person name="Ohm R."/>
            <person name="Martin F."/>
            <person name="Silar P."/>
            <person name="Natvig D."/>
            <person name="Lalanne C."/>
            <person name="Gautier V."/>
            <person name="Ament-velasquez S.L."/>
            <person name="Kruys A."/>
            <person name="Hutchinson M.I."/>
            <person name="Powell A.J."/>
            <person name="Barry K."/>
            <person name="Miller A.N."/>
            <person name="Grigoriev I.V."/>
            <person name="Debuchy R."/>
            <person name="Gladieux P."/>
            <person name="Thoren M.H."/>
            <person name="Johannesson H."/>
        </authorList>
    </citation>
    <scope>NUCLEOTIDE SEQUENCE</scope>
    <source>
        <strain evidence="1">SMH2392-1A</strain>
    </source>
</reference>
<dbReference type="AlphaFoldDB" id="A0AA40AVJ9"/>